<dbReference type="PANTHER" id="PTHR13742:SF36">
    <property type="entry name" value="RETINOBLASTOMA-ASSOCIATED PROTEIN"/>
    <property type="match status" value="1"/>
</dbReference>
<dbReference type="AlphaFoldDB" id="A0A2T7NBT3"/>
<evidence type="ECO:0000256" key="5">
    <source>
        <dbReference type="ARBA" id="ARBA00023163"/>
    </source>
</evidence>
<evidence type="ECO:0000259" key="9">
    <source>
        <dbReference type="SMART" id="SM00385"/>
    </source>
</evidence>
<evidence type="ECO:0000256" key="1">
    <source>
        <dbReference type="ARBA" id="ARBA00004123"/>
    </source>
</evidence>
<dbReference type="OrthoDB" id="844594at2759"/>
<feature type="chain" id="PRO_5015663488" description="Retinoblastoma-associated protein A-box domain-containing protein" evidence="8">
    <location>
        <begin position="29"/>
        <end position="708"/>
    </location>
</feature>
<evidence type="ECO:0008006" key="14">
    <source>
        <dbReference type="Google" id="ProtNLM"/>
    </source>
</evidence>
<dbReference type="InterPro" id="IPR036915">
    <property type="entry name" value="Cyclin-like_sf"/>
</dbReference>
<dbReference type="SMART" id="SM00385">
    <property type="entry name" value="CYCLIN"/>
    <property type="match status" value="1"/>
</dbReference>
<feature type="domain" description="Cyclin-like" evidence="9">
    <location>
        <begin position="581"/>
        <end position="667"/>
    </location>
</feature>
<sequence>MRGIAIFLNKMHLKDMFVCVLYMALIDARMPYGPNDPQLKHGYIAVPPITVTHLLQKTDTSMKHLLQQMHIVKDLLVLSDAVADHLAIMEKNFCILSYLSHTFDRLSATVFRDDYTSDIEANEENIGPPIPETEGVTFRKKLCWLLFLLAKQRFLGDSLELVHGFSVLLCCLEYVMRTTPSFLLSPPYDAIRIGCHRVLENGNISLLTKLAENFSASEDEVKELHTSCMEPFIQELLNRDGELDMDKLEVMYFKQHTQEGDLNEMLFLIKDPLICPSSPQSSNSTTSEGNTQSGQILTPVRATLYSIQQLKSTLATATDEPSVRLKEYFQACSNDPSSQIAERVRQMRDLFVRKFEEVTSSFQSVADPRYTLGIKLYYRMLELMLNYESKRLSQSVLNTLLNKDDFHRSLIACCLEVVLVAYGLSRSLGVNGENLEHSTFRFPWILNVLAIEPYDFAKVLEHFVKTEPKLPADIVKHLQHIEYKILEFFAWQEGSSLFDVINNYDRGMCTPPRNSPTEHPSSSNGLTPSAAEMFLSPVPIRPASSQVYSATSTSTTRLPSAPRRSTSLTAFFNKVYRLAYHRLQRLCSMLQLGKDLLQKIWTCFENCITYRLDLLKNRHIDQILMCSLYGVCKVADKEVRFKTIVQEYKNLPHAREEVFRRVSMDGGRFDSIIIFYNQIFMFSMKSIILQFANSRQARALQIEGDEGI</sequence>
<name>A0A2T7NBT3_POMCA</name>
<comment type="caution">
    <text evidence="12">The sequence shown here is derived from an EMBL/GenBank/DDBJ whole genome shotgun (WGS) entry which is preliminary data.</text>
</comment>
<dbReference type="InterPro" id="IPR013763">
    <property type="entry name" value="Cyclin-like_dom"/>
</dbReference>
<reference evidence="12 13" key="1">
    <citation type="submission" date="2018-04" db="EMBL/GenBank/DDBJ databases">
        <title>The genome of golden apple snail Pomacea canaliculata provides insight into stress tolerance and invasive adaptation.</title>
        <authorList>
            <person name="Liu C."/>
            <person name="Liu B."/>
            <person name="Ren Y."/>
            <person name="Zhang Y."/>
            <person name="Wang H."/>
            <person name="Li S."/>
            <person name="Jiang F."/>
            <person name="Yin L."/>
            <person name="Zhang G."/>
            <person name="Qian W."/>
            <person name="Fan W."/>
        </authorList>
    </citation>
    <scope>NUCLEOTIDE SEQUENCE [LARGE SCALE GENOMIC DNA]</scope>
    <source>
        <strain evidence="12">SZHN2017</strain>
        <tissue evidence="12">Muscle</tissue>
    </source>
</reference>
<dbReference type="Gene3D" id="1.10.472.10">
    <property type="entry name" value="Cyclin-like"/>
    <property type="match status" value="2"/>
</dbReference>
<dbReference type="Proteomes" id="UP000245119">
    <property type="component" value="Linkage Group LG14"/>
</dbReference>
<feature type="domain" description="Retinoblastoma-associated protein N-terminal" evidence="10">
    <location>
        <begin position="42"/>
        <end position="178"/>
    </location>
</feature>
<dbReference type="SMART" id="SM01367">
    <property type="entry name" value="DUF3452"/>
    <property type="match status" value="1"/>
</dbReference>
<dbReference type="STRING" id="400727.A0A2T7NBT3"/>
<dbReference type="GO" id="GO:0048667">
    <property type="term" value="P:cell morphogenesis involved in neuron differentiation"/>
    <property type="evidence" value="ECO:0007669"/>
    <property type="project" value="TreeGrafter"/>
</dbReference>
<gene>
    <name evidence="12" type="ORF">C0Q70_21174</name>
</gene>
<keyword evidence="4" id="KW-0805">Transcription regulation</keyword>
<evidence type="ECO:0000259" key="11">
    <source>
        <dbReference type="SMART" id="SM01368"/>
    </source>
</evidence>
<dbReference type="InterPro" id="IPR024599">
    <property type="entry name" value="RB_N"/>
</dbReference>
<dbReference type="InterPro" id="IPR028309">
    <property type="entry name" value="RB_fam"/>
</dbReference>
<keyword evidence="13" id="KW-1185">Reference proteome</keyword>
<protein>
    <recommendedName>
        <fullName evidence="14">Retinoblastoma-associated protein A-box domain-containing protein</fullName>
    </recommendedName>
</protein>
<dbReference type="GO" id="GO:2000134">
    <property type="term" value="P:negative regulation of G1/S transition of mitotic cell cycle"/>
    <property type="evidence" value="ECO:0007669"/>
    <property type="project" value="TreeGrafter"/>
</dbReference>
<evidence type="ECO:0000256" key="6">
    <source>
        <dbReference type="ARBA" id="ARBA00023242"/>
    </source>
</evidence>
<proteinExistence type="inferred from homology"/>
<keyword evidence="7" id="KW-0131">Cell cycle</keyword>
<evidence type="ECO:0000313" key="12">
    <source>
        <dbReference type="EMBL" id="PVD18624.1"/>
    </source>
</evidence>
<dbReference type="PANTHER" id="PTHR13742">
    <property type="entry name" value="RETINOBLASTOMA-ASSOCIATED PROTEIN RB -RELATED"/>
    <property type="match status" value="1"/>
</dbReference>
<keyword evidence="5" id="KW-0804">Transcription</keyword>
<evidence type="ECO:0000256" key="2">
    <source>
        <dbReference type="ARBA" id="ARBA00009475"/>
    </source>
</evidence>
<evidence type="ECO:0000256" key="8">
    <source>
        <dbReference type="SAM" id="SignalP"/>
    </source>
</evidence>
<evidence type="ECO:0000256" key="4">
    <source>
        <dbReference type="ARBA" id="ARBA00023015"/>
    </source>
</evidence>
<dbReference type="Pfam" id="PF01857">
    <property type="entry name" value="RB_B"/>
    <property type="match status" value="1"/>
</dbReference>
<accession>A0A2T7NBT3</accession>
<dbReference type="GO" id="GO:0031175">
    <property type="term" value="P:neuron projection development"/>
    <property type="evidence" value="ECO:0007669"/>
    <property type="project" value="TreeGrafter"/>
</dbReference>
<evidence type="ECO:0000259" key="10">
    <source>
        <dbReference type="SMART" id="SM01367"/>
    </source>
</evidence>
<comment type="subcellular location">
    <subcellularLocation>
        <location evidence="1">Nucleus</location>
    </subcellularLocation>
</comment>
<dbReference type="SUPFAM" id="SSF47954">
    <property type="entry name" value="Cyclin-like"/>
    <property type="match status" value="2"/>
</dbReference>
<dbReference type="GO" id="GO:0000977">
    <property type="term" value="F:RNA polymerase II transcription regulatory region sequence-specific DNA binding"/>
    <property type="evidence" value="ECO:0007669"/>
    <property type="project" value="TreeGrafter"/>
</dbReference>
<feature type="signal peptide" evidence="8">
    <location>
        <begin position="1"/>
        <end position="28"/>
    </location>
</feature>
<keyword evidence="8" id="KW-0732">Signal</keyword>
<dbReference type="InterPro" id="IPR002719">
    <property type="entry name" value="RB_B"/>
</dbReference>
<evidence type="ECO:0000256" key="7">
    <source>
        <dbReference type="ARBA" id="ARBA00023306"/>
    </source>
</evidence>
<dbReference type="EMBL" id="PZQS01000014">
    <property type="protein sequence ID" value="PVD18624.1"/>
    <property type="molecule type" value="Genomic_DNA"/>
</dbReference>
<dbReference type="InterPro" id="IPR002720">
    <property type="entry name" value="RB_A"/>
</dbReference>
<comment type="similarity">
    <text evidence="2">Belongs to the retinoblastoma protein (RB) family.</text>
</comment>
<evidence type="ECO:0000256" key="3">
    <source>
        <dbReference type="ARBA" id="ARBA00022491"/>
    </source>
</evidence>
<dbReference type="CDD" id="cd20599">
    <property type="entry name" value="CYCLIN_RB"/>
    <property type="match status" value="1"/>
</dbReference>
<dbReference type="Pfam" id="PF01858">
    <property type="entry name" value="RB_A"/>
    <property type="match status" value="1"/>
</dbReference>
<keyword evidence="3" id="KW-0678">Repressor</keyword>
<dbReference type="GO" id="GO:0006357">
    <property type="term" value="P:regulation of transcription by RNA polymerase II"/>
    <property type="evidence" value="ECO:0007669"/>
    <property type="project" value="InterPro"/>
</dbReference>
<dbReference type="Gene3D" id="1.10.472.140">
    <property type="match status" value="1"/>
</dbReference>
<dbReference type="SMART" id="SM01368">
    <property type="entry name" value="RB_A"/>
    <property type="match status" value="1"/>
</dbReference>
<keyword evidence="6" id="KW-0539">Nucleus</keyword>
<dbReference type="GO" id="GO:0000785">
    <property type="term" value="C:chromatin"/>
    <property type="evidence" value="ECO:0007669"/>
    <property type="project" value="TreeGrafter"/>
</dbReference>
<organism evidence="12 13">
    <name type="scientific">Pomacea canaliculata</name>
    <name type="common">Golden apple snail</name>
    <dbReference type="NCBI Taxonomy" id="400727"/>
    <lineage>
        <taxon>Eukaryota</taxon>
        <taxon>Metazoa</taxon>
        <taxon>Spiralia</taxon>
        <taxon>Lophotrochozoa</taxon>
        <taxon>Mollusca</taxon>
        <taxon>Gastropoda</taxon>
        <taxon>Caenogastropoda</taxon>
        <taxon>Architaenioglossa</taxon>
        <taxon>Ampullarioidea</taxon>
        <taxon>Ampullariidae</taxon>
        <taxon>Pomacea</taxon>
    </lineage>
</organism>
<dbReference type="GO" id="GO:0035189">
    <property type="term" value="C:Rb-E2F complex"/>
    <property type="evidence" value="ECO:0007669"/>
    <property type="project" value="TreeGrafter"/>
</dbReference>
<evidence type="ECO:0000313" key="13">
    <source>
        <dbReference type="Proteomes" id="UP000245119"/>
    </source>
</evidence>
<feature type="domain" description="Retinoblastoma-associated protein A-box" evidence="11">
    <location>
        <begin position="298"/>
        <end position="501"/>
    </location>
</feature>
<dbReference type="Pfam" id="PF11934">
    <property type="entry name" value="DUF3452"/>
    <property type="match status" value="1"/>
</dbReference>